<evidence type="ECO:0000313" key="2">
    <source>
        <dbReference type="EMBL" id="EMC93758.1"/>
    </source>
</evidence>
<dbReference type="Pfam" id="PF13409">
    <property type="entry name" value="GST_N_2"/>
    <property type="match status" value="1"/>
</dbReference>
<dbReference type="KEGG" id="bcom:BAUCODRAFT_36210"/>
<dbReference type="PANTHER" id="PTHR43968:SF6">
    <property type="entry name" value="GLUTATHIONE S-TRANSFERASE OMEGA"/>
    <property type="match status" value="1"/>
</dbReference>
<feature type="domain" description="GST N-terminal" evidence="1">
    <location>
        <begin position="1"/>
        <end position="80"/>
    </location>
</feature>
<keyword evidence="3" id="KW-1185">Reference proteome</keyword>
<dbReference type="SUPFAM" id="SSF52833">
    <property type="entry name" value="Thioredoxin-like"/>
    <property type="match status" value="1"/>
</dbReference>
<dbReference type="eggNOG" id="KOG0406">
    <property type="taxonomic scope" value="Eukaryota"/>
</dbReference>
<dbReference type="PANTHER" id="PTHR43968">
    <property type="match status" value="1"/>
</dbReference>
<dbReference type="InterPro" id="IPR004045">
    <property type="entry name" value="Glutathione_S-Trfase_N"/>
</dbReference>
<dbReference type="InterPro" id="IPR050983">
    <property type="entry name" value="GST_Omega/HSP26"/>
</dbReference>
<dbReference type="GO" id="GO:0005737">
    <property type="term" value="C:cytoplasm"/>
    <property type="evidence" value="ECO:0007669"/>
    <property type="project" value="TreeGrafter"/>
</dbReference>
<dbReference type="Proteomes" id="UP000011761">
    <property type="component" value="Unassembled WGS sequence"/>
</dbReference>
<dbReference type="EMBL" id="KB445559">
    <property type="protein sequence ID" value="EMC93758.1"/>
    <property type="molecule type" value="Genomic_DNA"/>
</dbReference>
<gene>
    <name evidence="2" type="ORF">BAUCODRAFT_36210</name>
</gene>
<accession>M2MQJ2</accession>
<protein>
    <recommendedName>
        <fullName evidence="1">GST N-terminal domain-containing protein</fullName>
    </recommendedName>
</protein>
<evidence type="ECO:0000259" key="1">
    <source>
        <dbReference type="PROSITE" id="PS50404"/>
    </source>
</evidence>
<proteinExistence type="predicted"/>
<dbReference type="GeneID" id="19112903"/>
<dbReference type="Gene3D" id="1.20.1050.10">
    <property type="match status" value="1"/>
</dbReference>
<dbReference type="PROSITE" id="PS50404">
    <property type="entry name" value="GST_NTER"/>
    <property type="match status" value="1"/>
</dbReference>
<dbReference type="OrthoDB" id="249703at2759"/>
<sequence>MWTLISATPSPYARKVRIALAEKGIPFTLQTEVPWDGTTVLPNYNPLEKLPVLILDDGKTAIWESHYILEWLEAKHPEPALLPPLSEVDDRLFAKKVEVLCDGVCDALVLCFFEKQRESQSKEWMARCAKLKQRSKC</sequence>
<evidence type="ECO:0000313" key="3">
    <source>
        <dbReference type="Proteomes" id="UP000011761"/>
    </source>
</evidence>
<dbReference type="InterPro" id="IPR036249">
    <property type="entry name" value="Thioredoxin-like_sf"/>
</dbReference>
<name>M2MQJ2_BAUPA</name>
<dbReference type="AlphaFoldDB" id="M2MQJ2"/>
<dbReference type="Gene3D" id="3.40.30.10">
    <property type="entry name" value="Glutaredoxin"/>
    <property type="match status" value="1"/>
</dbReference>
<organism evidence="2 3">
    <name type="scientific">Baudoinia panamericana (strain UAMH 10762)</name>
    <name type="common">Angels' share fungus</name>
    <name type="synonym">Baudoinia compniacensis (strain UAMH 10762)</name>
    <dbReference type="NCBI Taxonomy" id="717646"/>
    <lineage>
        <taxon>Eukaryota</taxon>
        <taxon>Fungi</taxon>
        <taxon>Dikarya</taxon>
        <taxon>Ascomycota</taxon>
        <taxon>Pezizomycotina</taxon>
        <taxon>Dothideomycetes</taxon>
        <taxon>Dothideomycetidae</taxon>
        <taxon>Mycosphaerellales</taxon>
        <taxon>Teratosphaeriaceae</taxon>
        <taxon>Baudoinia</taxon>
    </lineage>
</organism>
<dbReference type="HOGENOM" id="CLU_132730_0_0_1"/>
<reference evidence="2 3" key="1">
    <citation type="journal article" date="2012" name="PLoS Pathog.">
        <title>Diverse lifestyles and strategies of plant pathogenesis encoded in the genomes of eighteen Dothideomycetes fungi.</title>
        <authorList>
            <person name="Ohm R.A."/>
            <person name="Feau N."/>
            <person name="Henrissat B."/>
            <person name="Schoch C.L."/>
            <person name="Horwitz B.A."/>
            <person name="Barry K.W."/>
            <person name="Condon B.J."/>
            <person name="Copeland A.C."/>
            <person name="Dhillon B."/>
            <person name="Glaser F."/>
            <person name="Hesse C.N."/>
            <person name="Kosti I."/>
            <person name="LaButti K."/>
            <person name="Lindquist E.A."/>
            <person name="Lucas S."/>
            <person name="Salamov A.A."/>
            <person name="Bradshaw R.E."/>
            <person name="Ciuffetti L."/>
            <person name="Hamelin R.C."/>
            <person name="Kema G.H.J."/>
            <person name="Lawrence C."/>
            <person name="Scott J.A."/>
            <person name="Spatafora J.W."/>
            <person name="Turgeon B.G."/>
            <person name="de Wit P.J.G.M."/>
            <person name="Zhong S."/>
            <person name="Goodwin S.B."/>
            <person name="Grigoriev I.V."/>
        </authorList>
    </citation>
    <scope>NUCLEOTIDE SEQUENCE [LARGE SCALE GENOMIC DNA]</scope>
    <source>
        <strain evidence="2 3">UAMH 10762</strain>
    </source>
</reference>
<dbReference type="RefSeq" id="XP_007678582.1">
    <property type="nucleotide sequence ID" value="XM_007680392.1"/>
</dbReference>